<dbReference type="SUPFAM" id="SSF54695">
    <property type="entry name" value="POZ domain"/>
    <property type="match status" value="1"/>
</dbReference>
<dbReference type="PANTHER" id="PTHR45982:SF1">
    <property type="entry name" value="REGULATOR OF CHROMOSOME CONDENSATION"/>
    <property type="match status" value="1"/>
</dbReference>
<dbReference type="PANTHER" id="PTHR45982">
    <property type="entry name" value="REGULATOR OF CHROMOSOME CONDENSATION"/>
    <property type="match status" value="1"/>
</dbReference>
<name>A0ABQ8YQ46_9EUKA</name>
<dbReference type="InterPro" id="IPR011333">
    <property type="entry name" value="SKP1/BTB/POZ_sf"/>
</dbReference>
<evidence type="ECO:0000313" key="3">
    <source>
        <dbReference type="Proteomes" id="UP001150062"/>
    </source>
</evidence>
<sequence length="546" mass="63451">MTYTQKIIQINGSKIDNSRTFDNNVVEVSCGNKYQTFLLQNGELYEYSNNNKKLVFKNAKTARSGYDHYLLLDTENNLWVKGCMGENYGQIGNGEDIKAESLTRQIFFQKNQDLTLQSIHVTSYCSFFLTTDMVLYGCGHNPDSRLTTKSSGNVFTPLILVEGKVEELFTDTFSQYYCYKMPDQSYYAVGSAVVNQKKVRLDTLEEFKGKQIQLIGCSYSNIMVLLAPHDQQGTQELWYLHNQPKPKKLDINFLTSPIASISSGNYNHMFRTLDNSVYNIATNTISQTKIDLPTIDQDKIWHLSCSDNQSIVFEGYPHFESTVAEDLSYLLKNQLFVDFELFEDIKVHRMWFEHRLARIKIEKIKSIIQEWPKKEIQQLVTWVYNDQYSAKIITKLANELSIEIPVCSIRDSLLQLWKDEEGKNFNILVSDDVIEEDDDDNSDEENDQEQIPVHRFILILRSGLFREMFTNIQEKTNSVKDYSGKTPETLEVFIKFLYTDKIELTADDDPILIYEELENCQEYYQLPYNSTLKGQLHKLAKDYDLK</sequence>
<dbReference type="InterPro" id="IPR000210">
    <property type="entry name" value="BTB/POZ_dom"/>
</dbReference>
<feature type="domain" description="BTB" evidence="1">
    <location>
        <begin position="430"/>
        <end position="506"/>
    </location>
</feature>
<reference evidence="2" key="1">
    <citation type="submission" date="2022-08" db="EMBL/GenBank/DDBJ databases">
        <title>Novel sulfate-reducing endosymbionts in the free-living metamonad Anaeramoeba.</title>
        <authorList>
            <person name="Jerlstrom-Hultqvist J."/>
            <person name="Cepicka I."/>
            <person name="Gallot-Lavallee L."/>
            <person name="Salas-Leiva D."/>
            <person name="Curtis B.A."/>
            <person name="Zahonova K."/>
            <person name="Pipaliya S."/>
            <person name="Dacks J."/>
            <person name="Roger A.J."/>
        </authorList>
    </citation>
    <scope>NUCLEOTIDE SEQUENCE</scope>
    <source>
        <strain evidence="2">Schooner1</strain>
    </source>
</reference>
<proteinExistence type="predicted"/>
<evidence type="ECO:0000313" key="2">
    <source>
        <dbReference type="EMBL" id="KAJ6246716.1"/>
    </source>
</evidence>
<dbReference type="EMBL" id="JAOAOG010000131">
    <property type="protein sequence ID" value="KAJ6246716.1"/>
    <property type="molecule type" value="Genomic_DNA"/>
</dbReference>
<dbReference type="CDD" id="cd18186">
    <property type="entry name" value="BTB_POZ_ZBTB_KLHL-like"/>
    <property type="match status" value="1"/>
</dbReference>
<dbReference type="Gene3D" id="3.30.710.10">
    <property type="entry name" value="Potassium Channel Kv1.1, Chain A"/>
    <property type="match status" value="1"/>
</dbReference>
<dbReference type="Pfam" id="PF00651">
    <property type="entry name" value="BTB"/>
    <property type="match status" value="1"/>
</dbReference>
<dbReference type="PROSITE" id="PS50097">
    <property type="entry name" value="BTB"/>
    <property type="match status" value="1"/>
</dbReference>
<organism evidence="2 3">
    <name type="scientific">Anaeramoeba flamelloides</name>
    <dbReference type="NCBI Taxonomy" id="1746091"/>
    <lineage>
        <taxon>Eukaryota</taxon>
        <taxon>Metamonada</taxon>
        <taxon>Anaeramoebidae</taxon>
        <taxon>Anaeramoeba</taxon>
    </lineage>
</organism>
<evidence type="ECO:0000259" key="1">
    <source>
        <dbReference type="PROSITE" id="PS50097"/>
    </source>
</evidence>
<dbReference type="InterPro" id="IPR051553">
    <property type="entry name" value="Ran_GTPase-activating"/>
</dbReference>
<accession>A0ABQ8YQ46</accession>
<dbReference type="Proteomes" id="UP001150062">
    <property type="component" value="Unassembled WGS sequence"/>
</dbReference>
<keyword evidence="3" id="KW-1185">Reference proteome</keyword>
<dbReference type="SUPFAM" id="SSF50985">
    <property type="entry name" value="RCC1/BLIP-II"/>
    <property type="match status" value="1"/>
</dbReference>
<protein>
    <submittedName>
        <fullName evidence="2">Btk-binding protein-related</fullName>
    </submittedName>
</protein>
<comment type="caution">
    <text evidence="2">The sequence shown here is derived from an EMBL/GenBank/DDBJ whole genome shotgun (WGS) entry which is preliminary data.</text>
</comment>
<dbReference type="Gene3D" id="2.130.10.30">
    <property type="entry name" value="Regulator of chromosome condensation 1/beta-lactamase-inhibitor protein II"/>
    <property type="match status" value="1"/>
</dbReference>
<dbReference type="InterPro" id="IPR009091">
    <property type="entry name" value="RCC1/BLIP-II"/>
</dbReference>
<gene>
    <name evidence="2" type="ORF">M0813_01966</name>
</gene>